<accession>A0A844Y960</accession>
<evidence type="ECO:0000313" key="1">
    <source>
        <dbReference type="EMBL" id="MXO54854.1"/>
    </source>
</evidence>
<dbReference type="RefSeq" id="WP_160661722.1">
    <property type="nucleotide sequence ID" value="NZ_BAABDV010000001.1"/>
</dbReference>
<protein>
    <submittedName>
        <fullName evidence="1">Uncharacterized protein</fullName>
    </submittedName>
</protein>
<gene>
    <name evidence="1" type="ORF">GRI47_12680</name>
</gene>
<dbReference type="Proteomes" id="UP000430272">
    <property type="component" value="Unassembled WGS sequence"/>
</dbReference>
<name>A0A844Y960_9SPHN</name>
<keyword evidence="2" id="KW-1185">Reference proteome</keyword>
<evidence type="ECO:0000313" key="2">
    <source>
        <dbReference type="Proteomes" id="UP000430272"/>
    </source>
</evidence>
<sequence>MNLAPATIPILAMLASCVGTDVPSRELLRDRLVNCAKDESCYIKSGEDRSQAILLQKSVVQNAIALCVQEENAMTLLPSEHKSKSHIIFADCARNGEKEAQVSAWYYHGEIRDLTLEICGDGRCNGRFSPI</sequence>
<dbReference type="EMBL" id="WTYD01000002">
    <property type="protein sequence ID" value="MXO54854.1"/>
    <property type="molecule type" value="Genomic_DNA"/>
</dbReference>
<organism evidence="1 2">
    <name type="scientific">Qipengyuania pelagi</name>
    <dbReference type="NCBI Taxonomy" id="994320"/>
    <lineage>
        <taxon>Bacteria</taxon>
        <taxon>Pseudomonadati</taxon>
        <taxon>Pseudomonadota</taxon>
        <taxon>Alphaproteobacteria</taxon>
        <taxon>Sphingomonadales</taxon>
        <taxon>Erythrobacteraceae</taxon>
        <taxon>Qipengyuania</taxon>
    </lineage>
</organism>
<comment type="caution">
    <text evidence="1">The sequence shown here is derived from an EMBL/GenBank/DDBJ whole genome shotgun (WGS) entry which is preliminary data.</text>
</comment>
<dbReference type="AlphaFoldDB" id="A0A844Y960"/>
<proteinExistence type="predicted"/>
<reference evidence="1 2" key="1">
    <citation type="submission" date="2019-12" db="EMBL/GenBank/DDBJ databases">
        <title>Genomic-based taxomic classification of the family Erythrobacteraceae.</title>
        <authorList>
            <person name="Xu L."/>
        </authorList>
    </citation>
    <scope>NUCLEOTIDE SEQUENCE [LARGE SCALE GENOMIC DNA]</scope>
    <source>
        <strain evidence="1 2">JCM 17468</strain>
    </source>
</reference>